<evidence type="ECO:0000256" key="5">
    <source>
        <dbReference type="ARBA" id="ARBA00022842"/>
    </source>
</evidence>
<dbReference type="EMBL" id="QXDC01000002">
    <property type="protein sequence ID" value="RIA46990.1"/>
    <property type="molecule type" value="Genomic_DNA"/>
</dbReference>
<reference evidence="8 9" key="1">
    <citation type="submission" date="2018-08" db="EMBL/GenBank/DDBJ databases">
        <title>Genomic Encyclopedia of Type Strains, Phase IV (KMG-IV): sequencing the most valuable type-strain genomes for metagenomic binning, comparative biology and taxonomic classification.</title>
        <authorList>
            <person name="Goeker M."/>
        </authorList>
    </citation>
    <scope>NUCLEOTIDE SEQUENCE [LARGE SCALE GENOMIC DNA]</scope>
    <source>
        <strain evidence="8 9">DSM 25527</strain>
    </source>
</reference>
<dbReference type="OrthoDB" id="7183442at2"/>
<keyword evidence="9" id="KW-1185">Reference proteome</keyword>
<dbReference type="PROSITE" id="PS51462">
    <property type="entry name" value="NUDIX"/>
    <property type="match status" value="1"/>
</dbReference>
<dbReference type="AlphaFoldDB" id="A0A397PBR1"/>
<sequence length="253" mass="26911">MADPLPDPIPAATLVLFRETGAAPPDLLFVERARTMAFAAGAIVFPGGRVDPGDRDLAHALGGDADDMAARIAAVRETIEEAGIAVGLDRLPDPDALDRLRSGLNAHGSFADLLADEGLALDPEALIPFARWCPRLAHVRIFDTRFYVARLPDGAPDPVVDATENVRAFWRGAADMLDDVAAGAARAIFPTRRNLERLAGFASFGDAVANARAFPVRTVAPWTETRDGDPHLCIPDDLGYPVTAEPLASAMRG</sequence>
<evidence type="ECO:0000313" key="9">
    <source>
        <dbReference type="Proteomes" id="UP000266568"/>
    </source>
</evidence>
<evidence type="ECO:0000256" key="4">
    <source>
        <dbReference type="ARBA" id="ARBA00022801"/>
    </source>
</evidence>
<gene>
    <name evidence="8" type="ORF">DFR49_1555</name>
</gene>
<evidence type="ECO:0000256" key="1">
    <source>
        <dbReference type="ARBA" id="ARBA00001936"/>
    </source>
</evidence>
<dbReference type="GO" id="GO:0046872">
    <property type="term" value="F:metal ion binding"/>
    <property type="evidence" value="ECO:0007669"/>
    <property type="project" value="UniProtKB-KW"/>
</dbReference>
<evidence type="ECO:0000256" key="6">
    <source>
        <dbReference type="ARBA" id="ARBA00023211"/>
    </source>
</evidence>
<comment type="caution">
    <text evidence="8">The sequence shown here is derived from an EMBL/GenBank/DDBJ whole genome shotgun (WGS) entry which is preliminary data.</text>
</comment>
<dbReference type="RefSeq" id="WP_119035011.1">
    <property type="nucleotide sequence ID" value="NZ_QXDC01000002.1"/>
</dbReference>
<comment type="cofactor">
    <cofactor evidence="2">
        <name>Mg(2+)</name>
        <dbReference type="ChEBI" id="CHEBI:18420"/>
    </cofactor>
</comment>
<dbReference type="InterPro" id="IPR000086">
    <property type="entry name" value="NUDIX_hydrolase_dom"/>
</dbReference>
<keyword evidence="5" id="KW-0460">Magnesium</keyword>
<keyword evidence="6" id="KW-0464">Manganese</keyword>
<dbReference type="SUPFAM" id="SSF55811">
    <property type="entry name" value="Nudix"/>
    <property type="match status" value="1"/>
</dbReference>
<dbReference type="InterPro" id="IPR039121">
    <property type="entry name" value="NUDT19"/>
</dbReference>
<dbReference type="PANTHER" id="PTHR12318">
    <property type="entry name" value="TESTOSTERONE-REGULATED PROTEIN RP2"/>
    <property type="match status" value="1"/>
</dbReference>
<feature type="domain" description="Nudix hydrolase" evidence="7">
    <location>
        <begin position="7"/>
        <end position="193"/>
    </location>
</feature>
<dbReference type="CDD" id="cd18870">
    <property type="entry name" value="NUDIX_AcylCoAdiphos_Nudt19"/>
    <property type="match status" value="1"/>
</dbReference>
<evidence type="ECO:0000256" key="2">
    <source>
        <dbReference type="ARBA" id="ARBA00001946"/>
    </source>
</evidence>
<dbReference type="GO" id="GO:0016818">
    <property type="term" value="F:hydrolase activity, acting on acid anhydrides, in phosphorus-containing anhydrides"/>
    <property type="evidence" value="ECO:0007669"/>
    <property type="project" value="InterPro"/>
</dbReference>
<evidence type="ECO:0000259" key="7">
    <source>
        <dbReference type="PROSITE" id="PS51462"/>
    </source>
</evidence>
<dbReference type="Gene3D" id="3.90.79.10">
    <property type="entry name" value="Nucleoside Triphosphate Pyrophosphohydrolase"/>
    <property type="match status" value="1"/>
</dbReference>
<keyword evidence="4" id="KW-0378">Hydrolase</keyword>
<evidence type="ECO:0000313" key="8">
    <source>
        <dbReference type="EMBL" id="RIA46990.1"/>
    </source>
</evidence>
<keyword evidence="3" id="KW-0479">Metal-binding</keyword>
<proteinExistence type="predicted"/>
<comment type="cofactor">
    <cofactor evidence="1">
        <name>Mn(2+)</name>
        <dbReference type="ChEBI" id="CHEBI:29035"/>
    </cofactor>
</comment>
<evidence type="ECO:0000256" key="3">
    <source>
        <dbReference type="ARBA" id="ARBA00022723"/>
    </source>
</evidence>
<accession>A0A397PBR1</accession>
<organism evidence="8 9">
    <name type="scientific">Hephaestia caeni</name>
    <dbReference type="NCBI Taxonomy" id="645617"/>
    <lineage>
        <taxon>Bacteria</taxon>
        <taxon>Pseudomonadati</taxon>
        <taxon>Pseudomonadota</taxon>
        <taxon>Alphaproteobacteria</taxon>
        <taxon>Sphingomonadales</taxon>
        <taxon>Sphingomonadaceae</taxon>
        <taxon>Hephaestia</taxon>
    </lineage>
</organism>
<name>A0A397PBR1_9SPHN</name>
<protein>
    <submittedName>
        <fullName evidence="8">NUDIX domain-containing protein</fullName>
    </submittedName>
</protein>
<dbReference type="PANTHER" id="PTHR12318:SF0">
    <property type="entry name" value="ACYL-COENZYME A DIPHOSPHATASE NUDT19"/>
    <property type="match status" value="1"/>
</dbReference>
<dbReference type="InterPro" id="IPR015797">
    <property type="entry name" value="NUDIX_hydrolase-like_dom_sf"/>
</dbReference>
<dbReference type="Proteomes" id="UP000266568">
    <property type="component" value="Unassembled WGS sequence"/>
</dbReference>